<dbReference type="VEuPathDB" id="FungiDB:SMAC_08516"/>
<proteinExistence type="inferred from homology"/>
<dbReference type="KEGG" id="smp:10802367"/>
<dbReference type="OrthoDB" id="9993796at2759"/>
<evidence type="ECO:0000313" key="5">
    <source>
        <dbReference type="EMBL" id="CCC14067.1"/>
    </source>
</evidence>
<reference evidence="5 6" key="1">
    <citation type="journal article" date="2010" name="PLoS Genet.">
        <title>De novo assembly of a 40 Mb eukaryotic genome from short sequence reads: Sordaria macrospora, a model organism for fungal morphogenesis.</title>
        <authorList>
            <person name="Nowrousian M."/>
            <person name="Stajich J."/>
            <person name="Chu M."/>
            <person name="Engh I."/>
            <person name="Espagne E."/>
            <person name="Halliday K."/>
            <person name="Kamerewerd J."/>
            <person name="Kempken F."/>
            <person name="Knab B."/>
            <person name="Kuo H.C."/>
            <person name="Osiewacz H.D."/>
            <person name="Poeggeler S."/>
            <person name="Read N."/>
            <person name="Seiler S."/>
            <person name="Smith K."/>
            <person name="Zickler D."/>
            <person name="Kueck U."/>
            <person name="Freitag M."/>
        </authorList>
    </citation>
    <scope>NUCLEOTIDE SEQUENCE [LARGE SCALE GENOMIC DNA]</scope>
    <source>
        <strain evidence="6">ATCC MYA-333 / DSM 997 / K(L3346) / K-hell</strain>
        <tissue evidence="5">Mycelium</tissue>
    </source>
</reference>
<comment type="similarity">
    <text evidence="1">Belongs to the paxM FAD-dependent monooxygenase family.</text>
</comment>
<organism evidence="5 6">
    <name type="scientific">Sordaria macrospora (strain ATCC MYA-333 / DSM 997 / K(L3346) / K-hell)</name>
    <dbReference type="NCBI Taxonomy" id="771870"/>
    <lineage>
        <taxon>Eukaryota</taxon>
        <taxon>Fungi</taxon>
        <taxon>Dikarya</taxon>
        <taxon>Ascomycota</taxon>
        <taxon>Pezizomycotina</taxon>
        <taxon>Sordariomycetes</taxon>
        <taxon>Sordariomycetidae</taxon>
        <taxon>Sordariales</taxon>
        <taxon>Sordariaceae</taxon>
        <taxon>Sordaria</taxon>
    </lineage>
</organism>
<sequence>MDNRPGFSLHHQHVLLQDLLRNNITRPTPRQFIPLRGPTQHCFLQRFLHDILRIPDQSPDHLSLRDLLQSTCLLLLLLIRPISTLPNSKPTISSHQPPRAAILGAGISGLSASLALRRAGWSCTIFERSLFSNETGAAITLPPNASLCLSRWGFDFEKTEAVANWSSRLARADTLEVVLREEYKGFGFHVGQGPMGLGTTGKGGGCWGVHRAGLHLELRELVMKDGIHVHGDMMDNGIERNGESGKVLDGGPVDIELGREVVGLDCEKGVIEFKDGTKLEGWDLVVVADGAHSRLLPFILPPSLGLLDPKLQNSDPQEPQAPQPNTNPQPLAQVRPTGRSIYRFLLPLSPQSPLLTNPHFRPHFLPYTQAVPFPAFLSWHDPIKDVLWVSYPCRGGRVINNAIVHNTQRHKELGEADGAPGGSGNANGWSTPVKKEDVLKLVSGFHESVRSLVEMAYANTDTDTDEQDLEVGGDTSKEKGTGTVEKGIILHHLFTRPPLRSFIRGRAVVIGDAAHVMLPTHAAAGAIAIESAAMMEVLFREFPSASPSTSTSPSSCASDHSQLAKFVQRRLNLFDQLRVPRCNLTMLASNAGPKWLNVKGVEEEVRRFYKGRLPGKDALPWTKEFREVLFCYDAFEEAERAVRRELEEEAVRKEEREEDEVAAAVSGSAEAKEDSEVKIPDVKVSMMEAENM</sequence>
<dbReference type="InParanoid" id="F7W9S6"/>
<dbReference type="PANTHER" id="PTHR13789">
    <property type="entry name" value="MONOOXYGENASE"/>
    <property type="match status" value="1"/>
</dbReference>
<comment type="caution">
    <text evidence="5">The sequence shown here is derived from an EMBL/GenBank/DDBJ whole genome shotgun (WGS) entry which is preliminary data.</text>
</comment>
<evidence type="ECO:0000256" key="2">
    <source>
        <dbReference type="ARBA" id="ARBA00023002"/>
    </source>
</evidence>
<dbReference type="InterPro" id="IPR050493">
    <property type="entry name" value="FAD-dep_Monooxygenase_BioMet"/>
</dbReference>
<dbReference type="GeneID" id="10802367"/>
<name>F7W9S6_SORMK</name>
<evidence type="ECO:0000256" key="3">
    <source>
        <dbReference type="ARBA" id="ARBA00023033"/>
    </source>
</evidence>
<dbReference type="HOGENOM" id="CLU_009665_19_0_1"/>
<keyword evidence="3" id="KW-0503">Monooxygenase</keyword>
<dbReference type="AlphaFoldDB" id="F7W9S6"/>
<dbReference type="PANTHER" id="PTHR13789:SF215">
    <property type="entry name" value="FAD-BINDING DOMAIN-CONTAINING PROTEIN-RELATED"/>
    <property type="match status" value="1"/>
</dbReference>
<dbReference type="SUPFAM" id="SSF51905">
    <property type="entry name" value="FAD/NAD(P)-binding domain"/>
    <property type="match status" value="1"/>
</dbReference>
<dbReference type="Gene3D" id="3.50.50.60">
    <property type="entry name" value="FAD/NAD(P)-binding domain"/>
    <property type="match status" value="1"/>
</dbReference>
<dbReference type="eggNOG" id="KOG2614">
    <property type="taxonomic scope" value="Eukaryota"/>
</dbReference>
<keyword evidence="2" id="KW-0560">Oxidoreductase</keyword>
<protein>
    <submittedName>
        <fullName evidence="5">WGS project CABT00000000 data, contig 2.54</fullName>
    </submittedName>
</protein>
<keyword evidence="6" id="KW-1185">Reference proteome</keyword>
<accession>F7W9S6</accession>
<dbReference type="Proteomes" id="UP000001881">
    <property type="component" value="Unassembled WGS sequence"/>
</dbReference>
<feature type="region of interest" description="Disordered" evidence="4">
    <location>
        <begin position="309"/>
        <end position="333"/>
    </location>
</feature>
<evidence type="ECO:0000256" key="1">
    <source>
        <dbReference type="ARBA" id="ARBA00007992"/>
    </source>
</evidence>
<dbReference type="GO" id="GO:0004497">
    <property type="term" value="F:monooxygenase activity"/>
    <property type="evidence" value="ECO:0007669"/>
    <property type="project" value="UniProtKB-KW"/>
</dbReference>
<feature type="region of interest" description="Disordered" evidence="4">
    <location>
        <begin position="648"/>
        <end position="677"/>
    </location>
</feature>
<dbReference type="STRING" id="771870.F7W9S6"/>
<dbReference type="InterPro" id="IPR036188">
    <property type="entry name" value="FAD/NAD-bd_sf"/>
</dbReference>
<dbReference type="EMBL" id="CABT02000054">
    <property type="protein sequence ID" value="CCC14067.1"/>
    <property type="molecule type" value="Genomic_DNA"/>
</dbReference>
<evidence type="ECO:0000313" key="6">
    <source>
        <dbReference type="Proteomes" id="UP000001881"/>
    </source>
</evidence>
<evidence type="ECO:0000256" key="4">
    <source>
        <dbReference type="SAM" id="MobiDB-lite"/>
    </source>
</evidence>
<gene>
    <name evidence="5" type="ORF">SMAC_08516</name>
</gene>
<dbReference type="SUPFAM" id="SSF54373">
    <property type="entry name" value="FAD-linked reductases, C-terminal domain"/>
    <property type="match status" value="1"/>
</dbReference>